<dbReference type="PROSITE" id="PS50113">
    <property type="entry name" value="PAC"/>
    <property type="match status" value="1"/>
</dbReference>
<dbReference type="FunFam" id="3.30.565.10:FF:000006">
    <property type="entry name" value="Sensor histidine kinase WalK"/>
    <property type="match status" value="1"/>
</dbReference>
<evidence type="ECO:0000256" key="3">
    <source>
        <dbReference type="ARBA" id="ARBA00022553"/>
    </source>
</evidence>
<comment type="catalytic activity">
    <reaction evidence="1">
        <text>ATP + protein L-histidine = ADP + protein N-phospho-L-histidine.</text>
        <dbReference type="EC" id="2.7.13.3"/>
    </reaction>
</comment>
<reference evidence="10 11" key="1">
    <citation type="submission" date="2019-07" db="EMBL/GenBank/DDBJ databases">
        <title>Whole genome shotgun sequence of Cyclobacterium qasimii NBRC 106168.</title>
        <authorList>
            <person name="Hosoyama A."/>
            <person name="Uohara A."/>
            <person name="Ohji S."/>
            <person name="Ichikawa N."/>
        </authorList>
    </citation>
    <scope>NUCLEOTIDE SEQUENCE [LARGE SCALE GENOMIC DNA]</scope>
    <source>
        <strain evidence="10 11">NBRC 106168</strain>
    </source>
</reference>
<evidence type="ECO:0000259" key="8">
    <source>
        <dbReference type="PROSITE" id="PS50112"/>
    </source>
</evidence>
<evidence type="ECO:0000259" key="9">
    <source>
        <dbReference type="PROSITE" id="PS50113"/>
    </source>
</evidence>
<keyword evidence="11" id="KW-1185">Reference proteome</keyword>
<dbReference type="InterPro" id="IPR050736">
    <property type="entry name" value="Sensor_HK_Regulatory"/>
</dbReference>
<keyword evidence="6" id="KW-0902">Two-component regulatory system</keyword>
<keyword evidence="5" id="KW-0418">Kinase</keyword>
<dbReference type="Gene3D" id="1.10.287.130">
    <property type="match status" value="1"/>
</dbReference>
<dbReference type="InterPro" id="IPR036097">
    <property type="entry name" value="HisK_dim/P_sf"/>
</dbReference>
<dbReference type="SMART" id="SM00388">
    <property type="entry name" value="HisKA"/>
    <property type="match status" value="1"/>
</dbReference>
<keyword evidence="4" id="KW-0808">Transferase</keyword>
<dbReference type="EC" id="2.7.13.3" evidence="2"/>
<dbReference type="AlphaFoldDB" id="A0A512C636"/>
<dbReference type="SUPFAM" id="SSF55874">
    <property type="entry name" value="ATPase domain of HSP90 chaperone/DNA topoisomerase II/histidine kinase"/>
    <property type="match status" value="1"/>
</dbReference>
<name>A0A512C636_9BACT</name>
<proteinExistence type="predicted"/>
<evidence type="ECO:0000259" key="7">
    <source>
        <dbReference type="PROSITE" id="PS50109"/>
    </source>
</evidence>
<dbReference type="InterPro" id="IPR005467">
    <property type="entry name" value="His_kinase_dom"/>
</dbReference>
<feature type="domain" description="PAS" evidence="8">
    <location>
        <begin position="51"/>
        <end position="121"/>
    </location>
</feature>
<dbReference type="GO" id="GO:0000155">
    <property type="term" value="F:phosphorelay sensor kinase activity"/>
    <property type="evidence" value="ECO:0007669"/>
    <property type="project" value="InterPro"/>
</dbReference>
<evidence type="ECO:0000313" key="11">
    <source>
        <dbReference type="Proteomes" id="UP000321301"/>
    </source>
</evidence>
<evidence type="ECO:0000256" key="5">
    <source>
        <dbReference type="ARBA" id="ARBA00022777"/>
    </source>
</evidence>
<dbReference type="InterPro" id="IPR003661">
    <property type="entry name" value="HisK_dim/P_dom"/>
</dbReference>
<feature type="domain" description="PAC" evidence="9">
    <location>
        <begin position="123"/>
        <end position="174"/>
    </location>
</feature>
<dbReference type="InterPro" id="IPR003594">
    <property type="entry name" value="HATPase_dom"/>
</dbReference>
<dbReference type="SUPFAM" id="SSF55785">
    <property type="entry name" value="PYP-like sensor domain (PAS domain)"/>
    <property type="match status" value="1"/>
</dbReference>
<dbReference type="PROSITE" id="PS50109">
    <property type="entry name" value="HIS_KIN"/>
    <property type="match status" value="1"/>
</dbReference>
<dbReference type="Proteomes" id="UP000321301">
    <property type="component" value="Unassembled WGS sequence"/>
</dbReference>
<dbReference type="RefSeq" id="WP_020889870.1">
    <property type="nucleotide sequence ID" value="NZ_BJYV01000001.1"/>
</dbReference>
<dbReference type="InterPro" id="IPR035965">
    <property type="entry name" value="PAS-like_dom_sf"/>
</dbReference>
<dbReference type="InterPro" id="IPR000700">
    <property type="entry name" value="PAS-assoc_C"/>
</dbReference>
<evidence type="ECO:0000313" key="10">
    <source>
        <dbReference type="EMBL" id="GEO19676.1"/>
    </source>
</evidence>
<evidence type="ECO:0000256" key="2">
    <source>
        <dbReference type="ARBA" id="ARBA00012438"/>
    </source>
</evidence>
<protein>
    <recommendedName>
        <fullName evidence="2">histidine kinase</fullName>
        <ecNumber evidence="2">2.7.13.3</ecNumber>
    </recommendedName>
</protein>
<feature type="domain" description="Histidine kinase" evidence="7">
    <location>
        <begin position="192"/>
        <end position="412"/>
    </location>
</feature>
<dbReference type="SMART" id="SM00091">
    <property type="entry name" value="PAS"/>
    <property type="match status" value="1"/>
</dbReference>
<dbReference type="Pfam" id="PF08448">
    <property type="entry name" value="PAS_4"/>
    <property type="match status" value="1"/>
</dbReference>
<dbReference type="PANTHER" id="PTHR43711">
    <property type="entry name" value="TWO-COMPONENT HISTIDINE KINASE"/>
    <property type="match status" value="1"/>
</dbReference>
<dbReference type="PRINTS" id="PR00344">
    <property type="entry name" value="BCTRLSENSOR"/>
</dbReference>
<dbReference type="Gene3D" id="3.30.450.20">
    <property type="entry name" value="PAS domain"/>
    <property type="match status" value="1"/>
</dbReference>
<dbReference type="Gene3D" id="3.30.565.10">
    <property type="entry name" value="Histidine kinase-like ATPase, C-terminal domain"/>
    <property type="match status" value="1"/>
</dbReference>
<dbReference type="PROSITE" id="PS50112">
    <property type="entry name" value="PAS"/>
    <property type="match status" value="1"/>
</dbReference>
<dbReference type="SMART" id="SM00387">
    <property type="entry name" value="HATPase_c"/>
    <property type="match status" value="1"/>
</dbReference>
<accession>A0A512C636</accession>
<comment type="caution">
    <text evidence="10">The sequence shown here is derived from an EMBL/GenBank/DDBJ whole genome shotgun (WGS) entry which is preliminary data.</text>
</comment>
<keyword evidence="3" id="KW-0597">Phosphoprotein</keyword>
<dbReference type="Pfam" id="PF00512">
    <property type="entry name" value="HisKA"/>
    <property type="match status" value="1"/>
</dbReference>
<organism evidence="10 11">
    <name type="scientific">Cyclobacterium qasimii</name>
    <dbReference type="NCBI Taxonomy" id="1350429"/>
    <lineage>
        <taxon>Bacteria</taxon>
        <taxon>Pseudomonadati</taxon>
        <taxon>Bacteroidota</taxon>
        <taxon>Cytophagia</taxon>
        <taxon>Cytophagales</taxon>
        <taxon>Cyclobacteriaceae</taxon>
        <taxon>Cyclobacterium</taxon>
    </lineage>
</organism>
<sequence>MNKKPTYQELENQIAALKKQNEVLRSKASVLGEKVKQDIESLTINEKEEESEKFTHTVLNNMGDSVFVKDDQSKLILVNDAFCEIFKLSRAEVIGKTLAENVPPDERESFLKIDNKVLKDGVDNTNEESLTVRGQTRMISTRKSRFIDASGKKFLIGVIRDISESKKAELALKKSEGRFREINATKDKLFSIIAHDLRGPFNNIIGLSELLSKNEHENVADNEQSEKYIEIINSTAKSTLTLLDNLLNWANSQTGGLSFRPEKIILSEVILEIIDLEKTLSIAKNITLKYTTTKEIAFYTDENILKTILRNLISNAIKFTNPGGNINVITATNEQQVEITIADNGIGMSEETADKLFDISTNITSLGTANEKGSGLGLVLCREFVEKLGGNIWVESVIGKGSNFIFNLPLNFKNRINV</sequence>
<dbReference type="NCBIfam" id="TIGR00229">
    <property type="entry name" value="sensory_box"/>
    <property type="match status" value="1"/>
</dbReference>
<evidence type="ECO:0000256" key="1">
    <source>
        <dbReference type="ARBA" id="ARBA00000085"/>
    </source>
</evidence>
<dbReference type="PANTHER" id="PTHR43711:SF31">
    <property type="entry name" value="HISTIDINE KINASE"/>
    <property type="match status" value="1"/>
</dbReference>
<dbReference type="EMBL" id="BJYV01000001">
    <property type="protein sequence ID" value="GEO19676.1"/>
    <property type="molecule type" value="Genomic_DNA"/>
</dbReference>
<dbReference type="SUPFAM" id="SSF47384">
    <property type="entry name" value="Homodimeric domain of signal transducing histidine kinase"/>
    <property type="match status" value="1"/>
</dbReference>
<dbReference type="InterPro" id="IPR000014">
    <property type="entry name" value="PAS"/>
</dbReference>
<dbReference type="CDD" id="cd00130">
    <property type="entry name" value="PAS"/>
    <property type="match status" value="1"/>
</dbReference>
<gene>
    <name evidence="10" type="ORF">CQA01_02100</name>
</gene>
<dbReference type="InterPro" id="IPR013656">
    <property type="entry name" value="PAS_4"/>
</dbReference>
<dbReference type="InterPro" id="IPR036890">
    <property type="entry name" value="HATPase_C_sf"/>
</dbReference>
<evidence type="ECO:0000256" key="4">
    <source>
        <dbReference type="ARBA" id="ARBA00022679"/>
    </source>
</evidence>
<dbReference type="InterPro" id="IPR004358">
    <property type="entry name" value="Sig_transdc_His_kin-like_C"/>
</dbReference>
<dbReference type="Pfam" id="PF02518">
    <property type="entry name" value="HATPase_c"/>
    <property type="match status" value="1"/>
</dbReference>
<dbReference type="CDD" id="cd00082">
    <property type="entry name" value="HisKA"/>
    <property type="match status" value="1"/>
</dbReference>
<evidence type="ECO:0000256" key="6">
    <source>
        <dbReference type="ARBA" id="ARBA00023012"/>
    </source>
</evidence>